<evidence type="ECO:0000313" key="2">
    <source>
        <dbReference type="Proteomes" id="UP000015520"/>
    </source>
</evidence>
<comment type="caution">
    <text evidence="1">The sequence shown here is derived from an EMBL/GenBank/DDBJ whole genome shotgun (WGS) entry which is preliminary data.</text>
</comment>
<protein>
    <submittedName>
        <fullName evidence="1">Uncharacterized protein</fullName>
    </submittedName>
</protein>
<dbReference type="EMBL" id="AUPZ01000013">
    <property type="protein sequence ID" value="EQB35580.1"/>
    <property type="molecule type" value="Genomic_DNA"/>
</dbReference>
<organism evidence="1 2">
    <name type="scientific">Sulfurimonas hongkongensis</name>
    <dbReference type="NCBI Taxonomy" id="1172190"/>
    <lineage>
        <taxon>Bacteria</taxon>
        <taxon>Pseudomonadati</taxon>
        <taxon>Campylobacterota</taxon>
        <taxon>Epsilonproteobacteria</taxon>
        <taxon>Campylobacterales</taxon>
        <taxon>Sulfurimonadaceae</taxon>
        <taxon>Sulfurimonas</taxon>
    </lineage>
</organism>
<dbReference type="PATRIC" id="fig|1172190.3.peg.1909"/>
<dbReference type="AlphaFoldDB" id="T0J3K2"/>
<evidence type="ECO:0000313" key="1">
    <source>
        <dbReference type="EMBL" id="EQB35580.1"/>
    </source>
</evidence>
<reference evidence="1 2" key="1">
    <citation type="submission" date="2013-07" db="EMBL/GenBank/DDBJ databases">
        <title>Sulfurimonas hongkongensis AST-10 Genome Sequencing.</title>
        <authorList>
            <person name="Cai L."/>
            <person name="Zhang T."/>
        </authorList>
    </citation>
    <scope>NUCLEOTIDE SEQUENCE [LARGE SCALE GENOMIC DNA]</scope>
    <source>
        <strain evidence="1 2">AST-10</strain>
    </source>
</reference>
<dbReference type="STRING" id="1172190.M947_09875"/>
<dbReference type="RefSeq" id="WP_021288220.1">
    <property type="nucleotide sequence ID" value="NZ_AUPZ01000013.1"/>
</dbReference>
<sequence>MADDAEKTEDCYHLNKKGTSPFFYAKRYATKEKPNIGFLYVLQES</sequence>
<proteinExistence type="predicted"/>
<name>T0J3K2_9BACT</name>
<dbReference type="Proteomes" id="UP000015520">
    <property type="component" value="Unassembled WGS sequence"/>
</dbReference>
<accession>T0J3K2</accession>
<keyword evidence="2" id="KW-1185">Reference proteome</keyword>
<gene>
    <name evidence="1" type="ORF">M947_09875</name>
</gene>